<evidence type="ECO:0000259" key="2">
    <source>
        <dbReference type="Pfam" id="PF17900"/>
    </source>
</evidence>
<dbReference type="AlphaFoldDB" id="A0AAV7ICM4"/>
<dbReference type="Proteomes" id="UP000826195">
    <property type="component" value="Unassembled WGS sequence"/>
</dbReference>
<keyword evidence="1" id="KW-0645">Protease</keyword>
<dbReference type="GO" id="GO:0043171">
    <property type="term" value="P:peptide catabolic process"/>
    <property type="evidence" value="ECO:0007669"/>
    <property type="project" value="TreeGrafter"/>
</dbReference>
<dbReference type="PANTHER" id="PTHR11533">
    <property type="entry name" value="PROTEASE M1 ZINC METALLOPROTEASE"/>
    <property type="match status" value="1"/>
</dbReference>
<dbReference type="SUPFAM" id="SSF63737">
    <property type="entry name" value="Leukotriene A4 hydrolase N-terminal domain"/>
    <property type="match status" value="1"/>
</dbReference>
<evidence type="ECO:0000256" key="1">
    <source>
        <dbReference type="ARBA" id="ARBA00022438"/>
    </source>
</evidence>
<keyword evidence="1" id="KW-0378">Hydrolase</keyword>
<evidence type="ECO:0000313" key="3">
    <source>
        <dbReference type="EMBL" id="KAH0549494.1"/>
    </source>
</evidence>
<dbReference type="GO" id="GO:0042277">
    <property type="term" value="F:peptide binding"/>
    <property type="evidence" value="ECO:0007669"/>
    <property type="project" value="TreeGrafter"/>
</dbReference>
<dbReference type="GO" id="GO:0006508">
    <property type="term" value="P:proteolysis"/>
    <property type="evidence" value="ECO:0007669"/>
    <property type="project" value="TreeGrafter"/>
</dbReference>
<dbReference type="GO" id="GO:0005737">
    <property type="term" value="C:cytoplasm"/>
    <property type="evidence" value="ECO:0007669"/>
    <property type="project" value="TreeGrafter"/>
</dbReference>
<dbReference type="GO" id="GO:0005615">
    <property type="term" value="C:extracellular space"/>
    <property type="evidence" value="ECO:0007669"/>
    <property type="project" value="TreeGrafter"/>
</dbReference>
<dbReference type="InterPro" id="IPR050344">
    <property type="entry name" value="Peptidase_M1_aminopeptidases"/>
</dbReference>
<dbReference type="InterPro" id="IPR045357">
    <property type="entry name" value="Aminopeptidase_N-like_N"/>
</dbReference>
<keyword evidence="1" id="KW-0031">Aminopeptidase</keyword>
<accession>A0AAV7ICM4</accession>
<proteinExistence type="predicted"/>
<gene>
    <name evidence="3" type="ORF">KQX54_009744</name>
</gene>
<dbReference type="Gene3D" id="2.60.40.1730">
    <property type="entry name" value="tricorn interacting facor f3 domain"/>
    <property type="match status" value="1"/>
</dbReference>
<name>A0AAV7ICM4_COTGL</name>
<protein>
    <recommendedName>
        <fullName evidence="2">Aminopeptidase N-like N-terminal domain-containing protein</fullName>
    </recommendedName>
</protein>
<sequence length="384" mass="44738">MKDVILKSGICFADEDTWNKLWDRYQLNLQSPENKKIDMYGMLKWETNKEENLLNALSCTPSFELLKKFIIWVPKKVPSDINPVSWFKNIVLLNEKGVDAILDVLESKPTKDNGQPLFQANIVYEGCQAVRFSMRTEDQVEKICTNFVNTRKWNYTLEITYRGLISKNKLETFIYVTYRDRFKGKQWLLLTNIKSNQDASKIFPCLLEDEPTKVTLELSVQHHRGFTALSNTQYNSIIASNEGFKNVWTTFDKTPLLLTRQLNLIIGNLECSTYYDEEYRVWTLKNVGNNHKNLSIIGGKIWKAMKNITGIIDGDTVIKKFYFVLLHGIDFPLIDPFFSYGIIVANSEKFSYVEYHSNFTSINQFAQQIAFSICMQWYPLFIQT</sequence>
<feature type="domain" description="Aminopeptidase N-like N-terminal" evidence="2">
    <location>
        <begin position="132"/>
        <end position="256"/>
    </location>
</feature>
<dbReference type="EMBL" id="JAHXZJ010001864">
    <property type="protein sequence ID" value="KAH0549494.1"/>
    <property type="molecule type" value="Genomic_DNA"/>
</dbReference>
<dbReference type="GO" id="GO:0070006">
    <property type="term" value="F:metalloaminopeptidase activity"/>
    <property type="evidence" value="ECO:0007669"/>
    <property type="project" value="TreeGrafter"/>
</dbReference>
<dbReference type="Pfam" id="PF17900">
    <property type="entry name" value="Peptidase_M1_N"/>
    <property type="match status" value="1"/>
</dbReference>
<organism evidence="3 4">
    <name type="scientific">Cotesia glomerata</name>
    <name type="common">Lepidopteran parasitic wasp</name>
    <name type="synonym">Apanteles glomeratus</name>
    <dbReference type="NCBI Taxonomy" id="32391"/>
    <lineage>
        <taxon>Eukaryota</taxon>
        <taxon>Metazoa</taxon>
        <taxon>Ecdysozoa</taxon>
        <taxon>Arthropoda</taxon>
        <taxon>Hexapoda</taxon>
        <taxon>Insecta</taxon>
        <taxon>Pterygota</taxon>
        <taxon>Neoptera</taxon>
        <taxon>Endopterygota</taxon>
        <taxon>Hymenoptera</taxon>
        <taxon>Apocrita</taxon>
        <taxon>Ichneumonoidea</taxon>
        <taxon>Braconidae</taxon>
        <taxon>Microgastrinae</taxon>
        <taxon>Cotesia</taxon>
    </lineage>
</organism>
<evidence type="ECO:0000313" key="4">
    <source>
        <dbReference type="Proteomes" id="UP000826195"/>
    </source>
</evidence>
<dbReference type="PANTHER" id="PTHR11533:SF276">
    <property type="entry name" value="GLUTAMYL AMINOPEPTIDASE"/>
    <property type="match status" value="1"/>
</dbReference>
<reference evidence="3 4" key="1">
    <citation type="journal article" date="2021" name="J. Hered.">
        <title>A chromosome-level genome assembly of the parasitoid wasp, Cotesia glomerata (Hymenoptera: Braconidae).</title>
        <authorList>
            <person name="Pinto B.J."/>
            <person name="Weis J.J."/>
            <person name="Gamble T."/>
            <person name="Ode P.J."/>
            <person name="Paul R."/>
            <person name="Zaspel J.M."/>
        </authorList>
    </citation>
    <scope>NUCLEOTIDE SEQUENCE [LARGE SCALE GENOMIC DNA]</scope>
    <source>
        <strain evidence="3">CgM1</strain>
    </source>
</reference>
<comment type="caution">
    <text evidence="3">The sequence shown here is derived from an EMBL/GenBank/DDBJ whole genome shotgun (WGS) entry which is preliminary data.</text>
</comment>
<dbReference type="InterPro" id="IPR042097">
    <property type="entry name" value="Aminopeptidase_N-like_N_sf"/>
</dbReference>
<dbReference type="GO" id="GO:0008270">
    <property type="term" value="F:zinc ion binding"/>
    <property type="evidence" value="ECO:0007669"/>
    <property type="project" value="TreeGrafter"/>
</dbReference>
<dbReference type="GO" id="GO:0016020">
    <property type="term" value="C:membrane"/>
    <property type="evidence" value="ECO:0007669"/>
    <property type="project" value="TreeGrafter"/>
</dbReference>
<keyword evidence="4" id="KW-1185">Reference proteome</keyword>